<evidence type="ECO:0000256" key="1">
    <source>
        <dbReference type="SAM" id="Phobius"/>
    </source>
</evidence>
<dbReference type="Proteomes" id="UP000253941">
    <property type="component" value="Unassembled WGS sequence"/>
</dbReference>
<evidence type="ECO:0000313" key="3">
    <source>
        <dbReference type="Proteomes" id="UP000253941"/>
    </source>
</evidence>
<feature type="transmembrane region" description="Helical" evidence="1">
    <location>
        <begin position="76"/>
        <end position="93"/>
    </location>
</feature>
<feature type="transmembrane region" description="Helical" evidence="1">
    <location>
        <begin position="12"/>
        <end position="30"/>
    </location>
</feature>
<sequence>MPEALQESSVYWPLILLAAGAVVTYAWRALGVLLSGRIDPDGAVFAWVACVAFALLAGLVARMIVLPMGIVAETALLDRLLAAGAALAAFFLLSRRNMLIGVAAGSGTLILLTWARTELGL</sequence>
<dbReference type="EMBL" id="QPMH01000011">
    <property type="protein sequence ID" value="RDD61565.1"/>
    <property type="molecule type" value="Genomic_DNA"/>
</dbReference>
<dbReference type="RefSeq" id="WP_114582596.1">
    <property type="nucleotide sequence ID" value="NZ_QPMH01000011.1"/>
</dbReference>
<feature type="transmembrane region" description="Helical" evidence="1">
    <location>
        <begin position="42"/>
        <end position="64"/>
    </location>
</feature>
<organism evidence="2 3">
    <name type="scientific">Ferruginivarius sediminum</name>
    <dbReference type="NCBI Taxonomy" id="2661937"/>
    <lineage>
        <taxon>Bacteria</taxon>
        <taxon>Pseudomonadati</taxon>
        <taxon>Pseudomonadota</taxon>
        <taxon>Alphaproteobacteria</taxon>
        <taxon>Rhodospirillales</taxon>
        <taxon>Rhodospirillaceae</taxon>
        <taxon>Ferruginivarius</taxon>
    </lineage>
</organism>
<dbReference type="InterPro" id="IPR008407">
    <property type="entry name" value="Brnchd-chn_aa_trnsp_AzlD"/>
</dbReference>
<keyword evidence="3" id="KW-1185">Reference proteome</keyword>
<comment type="caution">
    <text evidence="2">The sequence shown here is derived from an EMBL/GenBank/DDBJ whole genome shotgun (WGS) entry which is preliminary data.</text>
</comment>
<reference evidence="2 3" key="1">
    <citation type="submission" date="2018-07" db="EMBL/GenBank/DDBJ databases">
        <title>Venubactetium sediminum gen. nov., sp. nov., isolated from a marine solar saltern.</title>
        <authorList>
            <person name="Wang S."/>
        </authorList>
    </citation>
    <scope>NUCLEOTIDE SEQUENCE [LARGE SCALE GENOMIC DNA]</scope>
    <source>
        <strain evidence="2 3">WD2A32</strain>
    </source>
</reference>
<keyword evidence="1" id="KW-1133">Transmembrane helix</keyword>
<keyword evidence="1" id="KW-0812">Transmembrane</keyword>
<feature type="transmembrane region" description="Helical" evidence="1">
    <location>
        <begin position="98"/>
        <end position="115"/>
    </location>
</feature>
<gene>
    <name evidence="2" type="ORF">DRB17_12280</name>
</gene>
<name>A0A369TB15_9PROT</name>
<dbReference type="AlphaFoldDB" id="A0A369TB15"/>
<dbReference type="Pfam" id="PF05437">
    <property type="entry name" value="AzlD"/>
    <property type="match status" value="1"/>
</dbReference>
<keyword evidence="1" id="KW-0472">Membrane</keyword>
<protein>
    <submittedName>
        <fullName evidence="2">AzlD domain-containing protein</fullName>
    </submittedName>
</protein>
<evidence type="ECO:0000313" key="2">
    <source>
        <dbReference type="EMBL" id="RDD61565.1"/>
    </source>
</evidence>
<accession>A0A369TB15</accession>
<proteinExistence type="predicted"/>